<dbReference type="Proteomes" id="UP000316252">
    <property type="component" value="Unassembled WGS sequence"/>
</dbReference>
<comment type="caution">
    <text evidence="9">The sequence shown here is derived from an EMBL/GenBank/DDBJ whole genome shotgun (WGS) entry which is preliminary data.</text>
</comment>
<evidence type="ECO:0000256" key="7">
    <source>
        <dbReference type="HAMAP-Rule" id="MF_00631"/>
    </source>
</evidence>
<evidence type="ECO:0000256" key="1">
    <source>
        <dbReference type="ARBA" id="ARBA00022475"/>
    </source>
</evidence>
<evidence type="ECO:0000313" key="9">
    <source>
        <dbReference type="EMBL" id="TPW77854.1"/>
    </source>
</evidence>
<evidence type="ECO:0000256" key="5">
    <source>
        <dbReference type="ARBA" id="ARBA00023136"/>
    </source>
</evidence>
<organism evidence="9 10">
    <name type="scientific">Schumannella soli</name>
    <dbReference type="NCBI Taxonomy" id="2590779"/>
    <lineage>
        <taxon>Bacteria</taxon>
        <taxon>Bacillati</taxon>
        <taxon>Actinomycetota</taxon>
        <taxon>Actinomycetes</taxon>
        <taxon>Micrococcales</taxon>
        <taxon>Microbacteriaceae</taxon>
        <taxon>Schumannella</taxon>
    </lineage>
</organism>
<evidence type="ECO:0000313" key="10">
    <source>
        <dbReference type="Proteomes" id="UP000316252"/>
    </source>
</evidence>
<dbReference type="Pfam" id="PF06781">
    <property type="entry name" value="CrgA"/>
    <property type="match status" value="1"/>
</dbReference>
<feature type="transmembrane region" description="Helical" evidence="7">
    <location>
        <begin position="58"/>
        <end position="78"/>
    </location>
</feature>
<keyword evidence="4 7" id="KW-1133">Transmembrane helix</keyword>
<sequence>MARTRPTTKPEPQRQSGDSVPNPIWFKPVMFGFILIGLVWILIFYISGSQLPIQSIQAWNLAIGFGIMLVGFLMMTRWR</sequence>
<dbReference type="GO" id="GO:0005886">
    <property type="term" value="C:plasma membrane"/>
    <property type="evidence" value="ECO:0007669"/>
    <property type="project" value="UniProtKB-SubCell"/>
</dbReference>
<evidence type="ECO:0000256" key="6">
    <source>
        <dbReference type="ARBA" id="ARBA00023306"/>
    </source>
</evidence>
<accession>A0A506XY68</accession>
<keyword evidence="5 7" id="KW-0472">Membrane</keyword>
<keyword evidence="3 7" id="KW-0812">Transmembrane</keyword>
<gene>
    <name evidence="7" type="primary">crgA</name>
    <name evidence="9" type="ORF">FJ657_04190</name>
</gene>
<keyword evidence="1 7" id="KW-1003">Cell membrane</keyword>
<feature type="region of interest" description="Disordered" evidence="8">
    <location>
        <begin position="1"/>
        <end position="22"/>
    </location>
</feature>
<keyword evidence="6 7" id="KW-0131">Cell cycle</keyword>
<dbReference type="AlphaFoldDB" id="A0A506XY68"/>
<keyword evidence="2 7" id="KW-0132">Cell division</keyword>
<protein>
    <recommendedName>
        <fullName evidence="7">Cell division protein CrgA</fullName>
    </recommendedName>
</protein>
<evidence type="ECO:0000256" key="4">
    <source>
        <dbReference type="ARBA" id="ARBA00022989"/>
    </source>
</evidence>
<dbReference type="OrthoDB" id="5189646at2"/>
<proteinExistence type="inferred from homology"/>
<name>A0A506XY68_9MICO</name>
<comment type="similarity">
    <text evidence="7">Belongs to the CrgA family.</text>
</comment>
<comment type="function">
    <text evidence="7">Involved in cell division.</text>
</comment>
<dbReference type="InterPro" id="IPR009619">
    <property type="entry name" value="CrgA"/>
</dbReference>
<evidence type="ECO:0000256" key="8">
    <source>
        <dbReference type="SAM" id="MobiDB-lite"/>
    </source>
</evidence>
<dbReference type="RefSeq" id="WP_141162379.1">
    <property type="nucleotide sequence ID" value="NZ_VHQG01000001.1"/>
</dbReference>
<reference evidence="9 10" key="1">
    <citation type="submission" date="2019-06" db="EMBL/GenBank/DDBJ databases">
        <authorList>
            <person name="Li F."/>
        </authorList>
    </citation>
    <scope>NUCLEOTIDE SEQUENCE [LARGE SCALE GENOMIC DNA]</scope>
    <source>
        <strain evidence="9 10">10F1D-1</strain>
    </source>
</reference>
<dbReference type="EMBL" id="VHQG01000001">
    <property type="protein sequence ID" value="TPW77854.1"/>
    <property type="molecule type" value="Genomic_DNA"/>
</dbReference>
<evidence type="ECO:0000256" key="3">
    <source>
        <dbReference type="ARBA" id="ARBA00022692"/>
    </source>
</evidence>
<evidence type="ECO:0000256" key="2">
    <source>
        <dbReference type="ARBA" id="ARBA00022618"/>
    </source>
</evidence>
<dbReference type="HAMAP" id="MF_00631">
    <property type="entry name" value="CrgA"/>
    <property type="match status" value="1"/>
</dbReference>
<keyword evidence="10" id="KW-1185">Reference proteome</keyword>
<comment type="subcellular location">
    <subcellularLocation>
        <location evidence="7">Cell membrane</location>
        <topology evidence="7">Multi-pass membrane protein</topology>
    </subcellularLocation>
</comment>
<feature type="transmembrane region" description="Helical" evidence="7">
    <location>
        <begin position="24"/>
        <end position="46"/>
    </location>
</feature>
<dbReference type="GO" id="GO:0051301">
    <property type="term" value="P:cell division"/>
    <property type="evidence" value="ECO:0007669"/>
    <property type="project" value="UniProtKB-UniRule"/>
</dbReference>